<dbReference type="InterPro" id="IPR007197">
    <property type="entry name" value="rSAM"/>
</dbReference>
<evidence type="ECO:0000256" key="8">
    <source>
        <dbReference type="ARBA" id="ARBA00022694"/>
    </source>
</evidence>
<dbReference type="InterPro" id="IPR039661">
    <property type="entry name" value="ELP3"/>
</dbReference>
<comment type="catalytic activity">
    <reaction evidence="15">
        <text>uridine(34) in tRNA + acetyl-CoA + S-adenosyl-L-methionine + H2O = 5-(carboxymethyl)uridine(34) in tRNA + 5'-deoxyadenosine + L-methionine + CoA + 2 H(+)</text>
        <dbReference type="Rhea" id="RHEA:61020"/>
        <dbReference type="Rhea" id="RHEA-COMP:10407"/>
        <dbReference type="Rhea" id="RHEA-COMP:11727"/>
        <dbReference type="ChEBI" id="CHEBI:15377"/>
        <dbReference type="ChEBI" id="CHEBI:15378"/>
        <dbReference type="ChEBI" id="CHEBI:17319"/>
        <dbReference type="ChEBI" id="CHEBI:57287"/>
        <dbReference type="ChEBI" id="CHEBI:57288"/>
        <dbReference type="ChEBI" id="CHEBI:57844"/>
        <dbReference type="ChEBI" id="CHEBI:59789"/>
        <dbReference type="ChEBI" id="CHEBI:65315"/>
        <dbReference type="ChEBI" id="CHEBI:74882"/>
        <dbReference type="EC" id="2.3.1.311"/>
    </reaction>
    <physiologicalReaction direction="left-to-right" evidence="15">
        <dbReference type="Rhea" id="RHEA:61021"/>
    </physiologicalReaction>
</comment>
<evidence type="ECO:0000256" key="5">
    <source>
        <dbReference type="ARBA" id="ARBA00022555"/>
    </source>
</evidence>
<reference evidence="17 18" key="1">
    <citation type="journal article" date="2012" name="Nucleic Acids Res.">
        <title>Sequencing of the smallest Apicomplexan genome from the human pathogen Babesia microti.</title>
        <authorList>
            <person name="Cornillot E."/>
            <person name="Hadj-Kaddour K."/>
            <person name="Dassouli A."/>
            <person name="Noel B."/>
            <person name="Ranwez V."/>
            <person name="Vacherie B."/>
            <person name="Augagneur Y."/>
            <person name="Bres V."/>
            <person name="Duclos A."/>
            <person name="Randazzo S."/>
            <person name="Carcy B."/>
            <person name="Debierre-Grockiego F."/>
            <person name="Delbecq S."/>
            <person name="Moubri-Menage K."/>
            <person name="Shams-Eldin H."/>
            <person name="Usmani-Brown S."/>
            <person name="Bringaud F."/>
            <person name="Wincker P."/>
            <person name="Vivares C.P."/>
            <person name="Schwarz R.T."/>
            <person name="Schetters T.P."/>
            <person name="Krause P.J."/>
            <person name="Gorenflot A."/>
            <person name="Berry V."/>
            <person name="Barbe V."/>
            <person name="Ben Mamoun C."/>
        </authorList>
    </citation>
    <scope>NUCLEOTIDE SEQUENCE [LARGE SCALE GENOMIC DNA]</scope>
    <source>
        <strain evidence="17 18">RI</strain>
    </source>
</reference>
<reference evidence="17 18" key="2">
    <citation type="journal article" date="2013" name="PLoS ONE">
        <title>Whole genome mapping and re-organization of the nuclear and mitochondrial genomes of Babesia microti isolates.</title>
        <authorList>
            <person name="Cornillot E."/>
            <person name="Dassouli A."/>
            <person name="Garg A."/>
            <person name="Pachikara N."/>
            <person name="Randazzo S."/>
            <person name="Depoix D."/>
            <person name="Carcy B."/>
            <person name="Delbecq S."/>
            <person name="Frutos R."/>
            <person name="Silva J.C."/>
            <person name="Sutton R."/>
            <person name="Krause P.J."/>
            <person name="Mamoun C.B."/>
        </authorList>
    </citation>
    <scope>NUCLEOTIDE SEQUENCE [LARGE SCALE GENOMIC DNA]</scope>
    <source>
        <strain evidence="17 18">RI</strain>
    </source>
</reference>
<dbReference type="EMBL" id="FO082871">
    <property type="protein sequence ID" value="CCF72967.1"/>
    <property type="molecule type" value="Genomic_DNA"/>
</dbReference>
<sequence length="887" mass="103993">MILPYKVCIPITNLLPYILITNIYNIKCYIIHWLLFVTRMTESSSYSSLLDSDESVTITSCSDDPNEESIRNFFPATRKGFKQVAGKIKRVTKKDFEDKHRLRHLECFKKSMDSWRGFDTKFDDYKNGDDQELWPIFSSVKNSNQNPKETTYISYETEFIIKNLNGINDKYSNSNSIDYYYKLNKFMYDLLEQFVSHSQVLPDELIKIVATLRKKYSISPSKHDLLQVFDKVSNNPPFSNDEKYLSSISNLRLMLRNKSVRSDSGVTVITVITSPGEFSCPADCHYCPNEPGQPRSYLSTEPAILRANQNDFDAILQFYDRAMTLYKNGHMIDKIEILILGGTWSGYPRKYQESFVRDLFYAANIFPEKLDGARKPLTISEEHEINMTSEHRIIGVTIETRPDRVNPFELYFLRNLGCTRVQIGIQHTDNKILEKVNRGHGVEEAIKAIYLLKENGFKVDIHLMPDLPYTTVEKDEEMFKRVLSDVSLQVDQWKIYPCEITPFTEIEKWYKDKLYTPYFETDPQLLMQLLQRVKMAVHPWIRLNRVIRDIPNPSIIAGTNITNMRQVLLNQMKNKGLKCKCIRCRECKDSGFKDSPRIVIRQYKSLGGLEYFISIESANMDKIFGFLRLRIRDCSVYNRQISHFKCLQNCALVRELHVYGSLVPHGKRAENVQQSQHRGVGHLLLLLAEIIAMFRGYRKMAIIAGVGTREYYGKHGYKLEETYMIKILNPMEIKQKFDTFMNTYIKIPNILDIYVVDLNVSKRIVSMKIPDKTNNIVLPRDYIVLQLDLERFFCSLSMNYYNMDYKHMLYRKVDIYVLDFLSYTANCVKWLLLYVKMIIWYKLDFIVQIEYNNPLFKIADVFVKKVDSVVYSLFNFLKNLYINILNK</sequence>
<dbReference type="SFLD" id="SFLDF00344">
    <property type="entry name" value="ELP3-like"/>
    <property type="match status" value="1"/>
</dbReference>
<evidence type="ECO:0000256" key="15">
    <source>
        <dbReference type="ARBA" id="ARBA00047372"/>
    </source>
</evidence>
<reference evidence="17 18" key="3">
    <citation type="journal article" date="2016" name="Sci. Rep.">
        <title>Genome-wide diversity and gene expression profiling of Babesia microti isolates identify polymorphic genes that mediate host-pathogen interactions.</title>
        <authorList>
            <person name="Silva J.C."/>
            <person name="Cornillot E."/>
            <person name="McCracken C."/>
            <person name="Usmani-Brown S."/>
            <person name="Dwivedi A."/>
            <person name="Ifeonu O.O."/>
            <person name="Crabtree J."/>
            <person name="Gotia H.T."/>
            <person name="Virji A.Z."/>
            <person name="Reynes C."/>
            <person name="Colinge J."/>
            <person name="Kumar V."/>
            <person name="Lawres L."/>
            <person name="Pazzi J.E."/>
            <person name="Pablo J.V."/>
            <person name="Hung C."/>
            <person name="Brancato J."/>
            <person name="Kumari P."/>
            <person name="Orvis J."/>
            <person name="Tretina K."/>
            <person name="Chibucos M."/>
            <person name="Ott S."/>
            <person name="Sadzewicz L."/>
            <person name="Sengamalay N."/>
            <person name="Shetty A.C."/>
            <person name="Su Q."/>
            <person name="Tallon L."/>
            <person name="Fraser C.M."/>
            <person name="Frutos R."/>
            <person name="Molina D.M."/>
            <person name="Krause P.J."/>
            <person name="Ben Mamoun C."/>
        </authorList>
    </citation>
    <scope>NUCLEOTIDE SEQUENCE [LARGE SCALE GENOMIC DNA]</scope>
    <source>
        <strain evidence="17 18">RI</strain>
    </source>
</reference>
<proteinExistence type="inferred from homology"/>
<evidence type="ECO:0000256" key="11">
    <source>
        <dbReference type="ARBA" id="ARBA00023004"/>
    </source>
</evidence>
<dbReference type="RefSeq" id="XP_012647576.1">
    <property type="nucleotide sequence ID" value="XM_012792122.1"/>
</dbReference>
<dbReference type="SMART" id="SM00729">
    <property type="entry name" value="Elp3"/>
    <property type="match status" value="1"/>
</dbReference>
<dbReference type="Gene3D" id="3.30.750.200">
    <property type="match status" value="1"/>
</dbReference>
<keyword evidence="9" id="KW-0479">Metal-binding</keyword>
<dbReference type="GO" id="GO:0051539">
    <property type="term" value="F:4 iron, 4 sulfur cluster binding"/>
    <property type="evidence" value="ECO:0007669"/>
    <property type="project" value="UniProtKB-KW"/>
</dbReference>
<keyword evidence="12" id="KW-0411">Iron-sulfur</keyword>
<dbReference type="GO" id="GO:0002926">
    <property type="term" value="P:tRNA wobble base 5-methoxycarbonylmethyl-2-thiouridinylation"/>
    <property type="evidence" value="ECO:0007669"/>
    <property type="project" value="TreeGrafter"/>
</dbReference>
<evidence type="ECO:0000259" key="16">
    <source>
        <dbReference type="PROSITE" id="PS51918"/>
    </source>
</evidence>
<evidence type="ECO:0000256" key="9">
    <source>
        <dbReference type="ARBA" id="ARBA00022723"/>
    </source>
</evidence>
<protein>
    <recommendedName>
        <fullName evidence="14">tRNA carboxymethyluridine synthase</fullName>
        <ecNumber evidence="14">2.3.1.311</ecNumber>
    </recommendedName>
</protein>
<evidence type="ECO:0000256" key="13">
    <source>
        <dbReference type="ARBA" id="ARBA00023315"/>
    </source>
</evidence>
<dbReference type="Proteomes" id="UP000002899">
    <property type="component" value="Chromosome I"/>
</dbReference>
<name>I7J5K7_BABMR</name>
<evidence type="ECO:0000313" key="18">
    <source>
        <dbReference type="Proteomes" id="UP000002899"/>
    </source>
</evidence>
<dbReference type="GO" id="GO:0000049">
    <property type="term" value="F:tRNA binding"/>
    <property type="evidence" value="ECO:0007669"/>
    <property type="project" value="UniProtKB-KW"/>
</dbReference>
<evidence type="ECO:0000256" key="6">
    <source>
        <dbReference type="ARBA" id="ARBA00022679"/>
    </source>
</evidence>
<keyword evidence="18" id="KW-1185">Reference proteome</keyword>
<keyword evidence="13" id="KW-0012">Acyltransferase</keyword>
<dbReference type="GO" id="GO:0106261">
    <property type="term" value="F:tRNA uridine(34) acetyltransferase activity"/>
    <property type="evidence" value="ECO:0007669"/>
    <property type="project" value="UniProtKB-EC"/>
</dbReference>
<comment type="cofactor">
    <cofactor evidence="1">
        <name>[4Fe-4S] cluster</name>
        <dbReference type="ChEBI" id="CHEBI:49883"/>
    </cofactor>
</comment>
<evidence type="ECO:0000256" key="7">
    <source>
        <dbReference type="ARBA" id="ARBA00022691"/>
    </source>
</evidence>
<keyword evidence="7" id="KW-0949">S-adenosyl-L-methionine</keyword>
<dbReference type="GO" id="GO:0046872">
    <property type="term" value="F:metal ion binding"/>
    <property type="evidence" value="ECO:0007669"/>
    <property type="project" value="UniProtKB-KW"/>
</dbReference>
<evidence type="ECO:0000256" key="12">
    <source>
        <dbReference type="ARBA" id="ARBA00023014"/>
    </source>
</evidence>
<evidence type="ECO:0000256" key="2">
    <source>
        <dbReference type="ARBA" id="ARBA00005217"/>
    </source>
</evidence>
<feature type="domain" description="Radical SAM core" evidence="16">
    <location>
        <begin position="263"/>
        <end position="553"/>
    </location>
</feature>
<dbReference type="InterPro" id="IPR032432">
    <property type="entry name" value="Radical_SAM_C"/>
</dbReference>
<evidence type="ECO:0000256" key="1">
    <source>
        <dbReference type="ARBA" id="ARBA00001966"/>
    </source>
</evidence>
<keyword evidence="8" id="KW-0819">tRNA processing</keyword>
<dbReference type="PROSITE" id="PS51918">
    <property type="entry name" value="RADICAL_SAM"/>
    <property type="match status" value="1"/>
</dbReference>
<dbReference type="SUPFAM" id="SSF55729">
    <property type="entry name" value="Acyl-CoA N-acyltransferases (Nat)"/>
    <property type="match status" value="1"/>
</dbReference>
<evidence type="ECO:0000313" key="17">
    <source>
        <dbReference type="EMBL" id="CCF72967.1"/>
    </source>
</evidence>
<dbReference type="PANTHER" id="PTHR11135:SF2">
    <property type="entry name" value="ELONGATOR COMPLEX PROTEIN 3"/>
    <property type="match status" value="1"/>
</dbReference>
<keyword evidence="6" id="KW-0808">Transferase</keyword>
<keyword evidence="10" id="KW-0694">RNA-binding</keyword>
<dbReference type="GO" id="GO:0005634">
    <property type="term" value="C:nucleus"/>
    <property type="evidence" value="ECO:0007669"/>
    <property type="project" value="TreeGrafter"/>
</dbReference>
<dbReference type="KEGG" id="bmic:BMR1_01G02550"/>
<keyword evidence="11" id="KW-0408">Iron</keyword>
<dbReference type="GO" id="GO:0005737">
    <property type="term" value="C:cytoplasm"/>
    <property type="evidence" value="ECO:0007669"/>
    <property type="project" value="TreeGrafter"/>
</dbReference>
<gene>
    <name evidence="17" type="ORF">BMR1_01G02550</name>
</gene>
<dbReference type="AlphaFoldDB" id="I7J5K7"/>
<accession>I7J5K7</accession>
<dbReference type="InterPro" id="IPR034687">
    <property type="entry name" value="ELP3-like"/>
</dbReference>
<dbReference type="CDD" id="cd01335">
    <property type="entry name" value="Radical_SAM"/>
    <property type="match status" value="1"/>
</dbReference>
<dbReference type="NCBIfam" id="TIGR01211">
    <property type="entry name" value="ELP3"/>
    <property type="match status" value="1"/>
</dbReference>
<dbReference type="InterPro" id="IPR016181">
    <property type="entry name" value="Acyl_CoA_acyltransferase"/>
</dbReference>
<comment type="pathway">
    <text evidence="2">tRNA modification.</text>
</comment>
<dbReference type="SUPFAM" id="SSF102114">
    <property type="entry name" value="Radical SAM enzymes"/>
    <property type="match status" value="1"/>
</dbReference>
<dbReference type="Pfam" id="PF04055">
    <property type="entry name" value="Radical_SAM"/>
    <property type="match status" value="1"/>
</dbReference>
<dbReference type="EC" id="2.3.1.311" evidence="14"/>
<dbReference type="InterPro" id="IPR058240">
    <property type="entry name" value="rSAM_sf"/>
</dbReference>
<comment type="similarity">
    <text evidence="3">Belongs to the ELP3 family.</text>
</comment>
<dbReference type="SFLD" id="SFLDG01086">
    <property type="entry name" value="elongater_protein-like"/>
    <property type="match status" value="1"/>
</dbReference>
<keyword evidence="4" id="KW-0004">4Fe-4S</keyword>
<dbReference type="Pfam" id="PF16199">
    <property type="entry name" value="Radical_SAM_C"/>
    <property type="match status" value="1"/>
</dbReference>
<dbReference type="InterPro" id="IPR006638">
    <property type="entry name" value="Elp3/MiaA/NifB-like_rSAM"/>
</dbReference>
<dbReference type="OMA" id="NLGCTRV"/>
<dbReference type="VEuPathDB" id="PiroplasmaDB:BMR1_01G02550"/>
<dbReference type="SFLD" id="SFLDS00029">
    <property type="entry name" value="Radical_SAM"/>
    <property type="match status" value="1"/>
</dbReference>
<evidence type="ECO:0000256" key="14">
    <source>
        <dbReference type="ARBA" id="ARBA00044771"/>
    </source>
</evidence>
<dbReference type="GO" id="GO:0033588">
    <property type="term" value="C:elongator holoenzyme complex"/>
    <property type="evidence" value="ECO:0007669"/>
    <property type="project" value="TreeGrafter"/>
</dbReference>
<dbReference type="PANTHER" id="PTHR11135">
    <property type="entry name" value="HISTONE ACETYLTRANSFERASE-RELATED"/>
    <property type="match status" value="1"/>
</dbReference>
<organism evidence="17 18">
    <name type="scientific">Babesia microti (strain RI)</name>
    <dbReference type="NCBI Taxonomy" id="1133968"/>
    <lineage>
        <taxon>Eukaryota</taxon>
        <taxon>Sar</taxon>
        <taxon>Alveolata</taxon>
        <taxon>Apicomplexa</taxon>
        <taxon>Aconoidasida</taxon>
        <taxon>Piroplasmida</taxon>
        <taxon>Babesiidae</taxon>
        <taxon>Babesia</taxon>
    </lineage>
</organism>
<evidence type="ECO:0000256" key="3">
    <source>
        <dbReference type="ARBA" id="ARBA00005494"/>
    </source>
</evidence>
<dbReference type="GeneID" id="24423583"/>
<keyword evidence="5" id="KW-0820">tRNA-binding</keyword>
<evidence type="ECO:0000256" key="4">
    <source>
        <dbReference type="ARBA" id="ARBA00022485"/>
    </source>
</evidence>
<dbReference type="OrthoDB" id="10265243at2759"/>
<evidence type="ECO:0000256" key="10">
    <source>
        <dbReference type="ARBA" id="ARBA00022884"/>
    </source>
</evidence>